<protein>
    <recommendedName>
        <fullName evidence="4">DDE Tnp4 domain-containing protein</fullName>
    </recommendedName>
</protein>
<gene>
    <name evidence="1" type="ORF">GN244_ATG18895</name>
    <name evidence="2" type="ORF">GN958_ATG18598</name>
</gene>
<accession>A0A833WJJ9</accession>
<comment type="caution">
    <text evidence="1">The sequence shown here is derived from an EMBL/GenBank/DDBJ whole genome shotgun (WGS) entry which is preliminary data.</text>
</comment>
<evidence type="ECO:0008006" key="4">
    <source>
        <dbReference type="Google" id="ProtNLM"/>
    </source>
</evidence>
<proteinExistence type="predicted"/>
<organism evidence="1 3">
    <name type="scientific">Phytophthora infestans</name>
    <name type="common">Potato late blight agent</name>
    <name type="synonym">Botrytis infestans</name>
    <dbReference type="NCBI Taxonomy" id="4787"/>
    <lineage>
        <taxon>Eukaryota</taxon>
        <taxon>Sar</taxon>
        <taxon>Stramenopiles</taxon>
        <taxon>Oomycota</taxon>
        <taxon>Peronosporomycetes</taxon>
        <taxon>Peronosporales</taxon>
        <taxon>Peronosporaceae</taxon>
        <taxon>Phytophthora</taxon>
    </lineage>
</organism>
<evidence type="ECO:0000313" key="2">
    <source>
        <dbReference type="EMBL" id="KAF4132196.1"/>
    </source>
</evidence>
<dbReference type="AlphaFoldDB" id="A0A833WJJ9"/>
<keyword evidence="3" id="KW-1185">Reference proteome</keyword>
<dbReference type="EMBL" id="WSZM01000823">
    <property type="protein sequence ID" value="KAF4029376.1"/>
    <property type="molecule type" value="Genomic_DNA"/>
</dbReference>
<evidence type="ECO:0000313" key="3">
    <source>
        <dbReference type="Proteomes" id="UP000602510"/>
    </source>
</evidence>
<dbReference type="Proteomes" id="UP000602510">
    <property type="component" value="Unassembled WGS sequence"/>
</dbReference>
<name>A0A833WJJ9_PHYIN</name>
<dbReference type="EMBL" id="JAACNO010002573">
    <property type="protein sequence ID" value="KAF4132196.1"/>
    <property type="molecule type" value="Genomic_DNA"/>
</dbReference>
<sequence length="117" mass="13819">MTRSERATTFEWLEAVMIANELQGDTDGCDERGTIYKAVSSNRYVERSHVEKTGKREAQRVARLNYIRPQRDLRMNKQTFELFIKRLRSHFVYFRSPGKQKQALAQLQLEVFLYSLA</sequence>
<evidence type="ECO:0000313" key="1">
    <source>
        <dbReference type="EMBL" id="KAF4029376.1"/>
    </source>
</evidence>
<dbReference type="Proteomes" id="UP000704712">
    <property type="component" value="Unassembled WGS sequence"/>
</dbReference>
<reference evidence="1" key="1">
    <citation type="submission" date="2020-04" db="EMBL/GenBank/DDBJ databases">
        <title>Hybrid Assembly of Korean Phytophthora infestans isolates.</title>
        <authorList>
            <person name="Prokchorchik M."/>
            <person name="Lee Y."/>
            <person name="Seo J."/>
            <person name="Cho J.-H."/>
            <person name="Park Y.-E."/>
            <person name="Jang D.-C."/>
            <person name="Im J.-S."/>
            <person name="Choi J.-G."/>
            <person name="Park H.-J."/>
            <person name="Lee G.-B."/>
            <person name="Lee Y.-G."/>
            <person name="Hong S.-Y."/>
            <person name="Cho K."/>
            <person name="Sohn K.H."/>
        </authorList>
    </citation>
    <scope>NUCLEOTIDE SEQUENCE</scope>
    <source>
        <strain evidence="1">KR_1_A1</strain>
        <strain evidence="2">KR_2_A2</strain>
    </source>
</reference>